<gene>
    <name evidence="2" type="ORF">ACFSUF_09665</name>
</gene>
<dbReference type="EMBL" id="JBHUME010000007">
    <property type="protein sequence ID" value="MFD2612688.1"/>
    <property type="molecule type" value="Genomic_DNA"/>
</dbReference>
<organism evidence="2 3">
    <name type="scientific">Paenibacillus gansuensis</name>
    <dbReference type="NCBI Taxonomy" id="306542"/>
    <lineage>
        <taxon>Bacteria</taxon>
        <taxon>Bacillati</taxon>
        <taxon>Bacillota</taxon>
        <taxon>Bacilli</taxon>
        <taxon>Bacillales</taxon>
        <taxon>Paenibacillaceae</taxon>
        <taxon>Paenibacillus</taxon>
    </lineage>
</organism>
<sequence length="111" mass="13071">MFISSKNRKPKSQKDDEKQSKPVCKLSSELEETKTCIKGMFQGSPDFAFRELEQLQRFGIFYLKNLIQNRMLMEKVLEPLISLQDEVTPYKLLQNIPVGEVKERKLQMRTM</sequence>
<dbReference type="Proteomes" id="UP001597541">
    <property type="component" value="Unassembled WGS sequence"/>
</dbReference>
<evidence type="ECO:0000256" key="1">
    <source>
        <dbReference type="SAM" id="MobiDB-lite"/>
    </source>
</evidence>
<feature type="compositionally biased region" description="Basic residues" evidence="1">
    <location>
        <begin position="1"/>
        <end position="11"/>
    </location>
</feature>
<comment type="caution">
    <text evidence="2">The sequence shown here is derived from an EMBL/GenBank/DDBJ whole genome shotgun (WGS) entry which is preliminary data.</text>
</comment>
<accession>A0ABW5PDM5</accession>
<dbReference type="RefSeq" id="WP_377602428.1">
    <property type="nucleotide sequence ID" value="NZ_JBHUME010000007.1"/>
</dbReference>
<name>A0ABW5PDM5_9BACL</name>
<protein>
    <submittedName>
        <fullName evidence="2">Uncharacterized protein</fullName>
    </submittedName>
</protein>
<reference evidence="3" key="1">
    <citation type="journal article" date="2019" name="Int. J. Syst. Evol. Microbiol.">
        <title>The Global Catalogue of Microorganisms (GCM) 10K type strain sequencing project: providing services to taxonomists for standard genome sequencing and annotation.</title>
        <authorList>
            <consortium name="The Broad Institute Genomics Platform"/>
            <consortium name="The Broad Institute Genome Sequencing Center for Infectious Disease"/>
            <person name="Wu L."/>
            <person name="Ma J."/>
        </authorList>
    </citation>
    <scope>NUCLEOTIDE SEQUENCE [LARGE SCALE GENOMIC DNA]</scope>
    <source>
        <strain evidence="3">KCTC 3950</strain>
    </source>
</reference>
<proteinExistence type="predicted"/>
<evidence type="ECO:0000313" key="2">
    <source>
        <dbReference type="EMBL" id="MFD2612688.1"/>
    </source>
</evidence>
<feature type="region of interest" description="Disordered" evidence="1">
    <location>
        <begin position="1"/>
        <end position="24"/>
    </location>
</feature>
<keyword evidence="3" id="KW-1185">Reference proteome</keyword>
<evidence type="ECO:0000313" key="3">
    <source>
        <dbReference type="Proteomes" id="UP001597541"/>
    </source>
</evidence>